<gene>
    <name evidence="1" type="ORF">AAHA92_31984</name>
</gene>
<keyword evidence="2" id="KW-1185">Reference proteome</keyword>
<evidence type="ECO:0000313" key="2">
    <source>
        <dbReference type="Proteomes" id="UP001567538"/>
    </source>
</evidence>
<name>A0ABD1FJ94_SALDI</name>
<dbReference type="GO" id="GO:0032259">
    <property type="term" value="P:methylation"/>
    <property type="evidence" value="ECO:0007669"/>
    <property type="project" value="UniProtKB-KW"/>
</dbReference>
<proteinExistence type="predicted"/>
<organism evidence="1 2">
    <name type="scientific">Salvia divinorum</name>
    <name type="common">Maria pastora</name>
    <name type="synonym">Diviner's sage</name>
    <dbReference type="NCBI Taxonomy" id="28513"/>
    <lineage>
        <taxon>Eukaryota</taxon>
        <taxon>Viridiplantae</taxon>
        <taxon>Streptophyta</taxon>
        <taxon>Embryophyta</taxon>
        <taxon>Tracheophyta</taxon>
        <taxon>Spermatophyta</taxon>
        <taxon>Magnoliopsida</taxon>
        <taxon>eudicotyledons</taxon>
        <taxon>Gunneridae</taxon>
        <taxon>Pentapetalae</taxon>
        <taxon>asterids</taxon>
        <taxon>lamiids</taxon>
        <taxon>Lamiales</taxon>
        <taxon>Lamiaceae</taxon>
        <taxon>Nepetoideae</taxon>
        <taxon>Mentheae</taxon>
        <taxon>Salviinae</taxon>
        <taxon>Salvia</taxon>
        <taxon>Salvia subgen. Calosphace</taxon>
    </lineage>
</organism>
<keyword evidence="1" id="KW-0489">Methyltransferase</keyword>
<protein>
    <submittedName>
        <fullName evidence="1">Indole-3-acetate O-methyltransferase</fullName>
        <ecNumber evidence="1">2.1.1.278</ecNumber>
    </submittedName>
</protein>
<evidence type="ECO:0000313" key="1">
    <source>
        <dbReference type="EMBL" id="KAL1531899.1"/>
    </source>
</evidence>
<dbReference type="GO" id="GO:0103007">
    <property type="term" value="F:indole-3-acetate carboxyl methyltransferase activity"/>
    <property type="evidence" value="ECO:0007669"/>
    <property type="project" value="UniProtKB-EC"/>
</dbReference>
<comment type="caution">
    <text evidence="1">The sequence shown here is derived from an EMBL/GenBank/DDBJ whole genome shotgun (WGS) entry which is preliminary data.</text>
</comment>
<reference evidence="1 2" key="1">
    <citation type="submission" date="2024-06" db="EMBL/GenBank/DDBJ databases">
        <title>A chromosome level genome sequence of Diviner's sage (Salvia divinorum).</title>
        <authorList>
            <person name="Ford S.A."/>
            <person name="Ro D.-K."/>
            <person name="Ness R.W."/>
            <person name="Phillips M.A."/>
        </authorList>
    </citation>
    <scope>NUCLEOTIDE SEQUENCE [LARGE SCALE GENOMIC DNA]</scope>
    <source>
        <strain evidence="1">SAF-2024a</strain>
        <tissue evidence="1">Leaf</tissue>
    </source>
</reference>
<sequence>MEILKSGRLLDIDGYVACLRAAHQNMFTHKFGAETIDETFDLLKKKLRTFPVFANPSNDRSVVVVAILKHNNV</sequence>
<dbReference type="EMBL" id="JBEAFC010000014">
    <property type="protein sequence ID" value="KAL1531899.1"/>
    <property type="molecule type" value="Genomic_DNA"/>
</dbReference>
<keyword evidence="1" id="KW-0808">Transferase</keyword>
<accession>A0ABD1FJ94</accession>
<dbReference type="EC" id="2.1.1.278" evidence="1"/>
<dbReference type="Proteomes" id="UP001567538">
    <property type="component" value="Unassembled WGS sequence"/>
</dbReference>
<dbReference type="AlphaFoldDB" id="A0ABD1FJ94"/>